<dbReference type="EMBL" id="CP038149">
    <property type="protein sequence ID" value="QBR00394.1"/>
    <property type="molecule type" value="Genomic_DNA"/>
</dbReference>
<dbReference type="KEGG" id="ppai:E1956_25420"/>
<sequence>MDSASQQADQDDAFSALAHDDALPAVSIHFAVPVAATLTWRVRADSTLRVYGARIWLTRARSPYDHWLKPGETLRVYRGERLWLSADDGNAAARVTLTSAWRPPFAAVRRAAARCAGRLALLTVRLAR</sequence>
<dbReference type="OrthoDB" id="9005660at2"/>
<accession>A0A4P7D1U2</accession>
<name>A0A4P7D1U2_9BURK</name>
<keyword evidence="2" id="KW-1185">Reference proteome</keyword>
<evidence type="ECO:0000313" key="1">
    <source>
        <dbReference type="EMBL" id="QBR00394.1"/>
    </source>
</evidence>
<dbReference type="AlphaFoldDB" id="A0A4P7D1U2"/>
<dbReference type="Pfam" id="PF11142">
    <property type="entry name" value="DUF2917"/>
    <property type="match status" value="1"/>
</dbReference>
<dbReference type="Proteomes" id="UP000295727">
    <property type="component" value="Chromosome 2"/>
</dbReference>
<dbReference type="InterPro" id="IPR021317">
    <property type="entry name" value="DUF2917"/>
</dbReference>
<dbReference type="RefSeq" id="WP_134754008.1">
    <property type="nucleotide sequence ID" value="NZ_CP038149.1"/>
</dbReference>
<evidence type="ECO:0000313" key="2">
    <source>
        <dbReference type="Proteomes" id="UP000295727"/>
    </source>
</evidence>
<reference evidence="1 2" key="1">
    <citation type="submission" date="2019-03" db="EMBL/GenBank/DDBJ databases">
        <title>Paraburkholderia sp. 7MH5, isolated from subtropical forest soil.</title>
        <authorList>
            <person name="Gao Z.-H."/>
            <person name="Qiu L.-H."/>
        </authorList>
    </citation>
    <scope>NUCLEOTIDE SEQUENCE [LARGE SCALE GENOMIC DNA]</scope>
    <source>
        <strain evidence="1 2">7MH5</strain>
    </source>
</reference>
<proteinExistence type="predicted"/>
<protein>
    <submittedName>
        <fullName evidence="1">DUF2917 domain-containing protein</fullName>
    </submittedName>
</protein>
<gene>
    <name evidence="1" type="ORF">E1956_25420</name>
</gene>
<organism evidence="1 2">
    <name type="scientific">Paraburkholderia pallida</name>
    <dbReference type="NCBI Taxonomy" id="2547399"/>
    <lineage>
        <taxon>Bacteria</taxon>
        <taxon>Pseudomonadati</taxon>
        <taxon>Pseudomonadota</taxon>
        <taxon>Betaproteobacteria</taxon>
        <taxon>Burkholderiales</taxon>
        <taxon>Burkholderiaceae</taxon>
        <taxon>Paraburkholderia</taxon>
    </lineage>
</organism>